<dbReference type="InterPro" id="IPR023213">
    <property type="entry name" value="CAT-like_dom_sf"/>
</dbReference>
<reference evidence="15" key="2">
    <citation type="submission" date="2018-04" db="EMBL/GenBank/DDBJ databases">
        <authorList>
            <person name="Go L.Y."/>
            <person name="Mitchell J.A."/>
        </authorList>
    </citation>
    <scope>NUCLEOTIDE SEQUENCE</scope>
    <source>
        <strain evidence="15">DVL1003c</strain>
    </source>
</reference>
<dbReference type="InterPro" id="IPR009081">
    <property type="entry name" value="PP-bd_ACP"/>
</dbReference>
<dbReference type="InterPro" id="IPR016035">
    <property type="entry name" value="Acyl_Trfase/lysoPLipase"/>
</dbReference>
<evidence type="ECO:0000256" key="7">
    <source>
        <dbReference type="ARBA" id="ARBA00022679"/>
    </source>
</evidence>
<dbReference type="CDD" id="cd19531">
    <property type="entry name" value="LCL_NRPS-like"/>
    <property type="match status" value="1"/>
</dbReference>
<dbReference type="InterPro" id="IPR014031">
    <property type="entry name" value="Ketoacyl_synth_C"/>
</dbReference>
<dbReference type="PROSITE" id="PS50075">
    <property type="entry name" value="CARRIER"/>
    <property type="match status" value="2"/>
</dbReference>
<dbReference type="FunFam" id="3.40.366.10:FF:000002">
    <property type="entry name" value="Probable polyketide synthase 2"/>
    <property type="match status" value="1"/>
</dbReference>
<evidence type="ECO:0000256" key="8">
    <source>
        <dbReference type="ARBA" id="ARBA00022898"/>
    </source>
</evidence>
<reference evidence="15" key="1">
    <citation type="journal article" date="2017" name="ACS Chem. Biol.">
        <title>Simultaneous Production of Anabaenopeptins and Namalides by the Cyanobacterium Nostoc sp. CENA543.</title>
        <authorList>
            <person name="Shishido T.K."/>
            <person name="Jokela J."/>
            <person name="Fewer D.P."/>
            <person name="Wahlsten M."/>
            <person name="Fiore M.F."/>
            <person name="Sivonen K."/>
        </authorList>
    </citation>
    <scope>NUCLEOTIDE SEQUENCE</scope>
    <source>
        <strain evidence="15">DVL1003c</strain>
    </source>
</reference>
<dbReference type="GO" id="GO:0071770">
    <property type="term" value="P:DIM/DIP cell wall layer assembly"/>
    <property type="evidence" value="ECO:0007669"/>
    <property type="project" value="TreeGrafter"/>
</dbReference>
<keyword evidence="6" id="KW-0597">Phosphoprotein</keyword>
<evidence type="ECO:0000256" key="2">
    <source>
        <dbReference type="ARBA" id="ARBA00004496"/>
    </source>
</evidence>
<dbReference type="FunFam" id="2.30.38.10:FF:000001">
    <property type="entry name" value="Non-ribosomal peptide synthetase PvdI"/>
    <property type="match status" value="1"/>
</dbReference>
<dbReference type="InterPro" id="IPR010071">
    <property type="entry name" value="AA_adenyl_dom"/>
</dbReference>
<dbReference type="PANTHER" id="PTHR43775:SF37">
    <property type="entry name" value="SI:DKEY-61P9.11"/>
    <property type="match status" value="1"/>
</dbReference>
<keyword evidence="8" id="KW-0663">Pyridoxal phosphate</keyword>
<dbReference type="FunFam" id="1.10.1200.10:FF:000005">
    <property type="entry name" value="Nonribosomal peptide synthetase 1"/>
    <property type="match status" value="1"/>
</dbReference>
<dbReference type="FunFam" id="3.40.47.10:FF:000019">
    <property type="entry name" value="Polyketide synthase type I"/>
    <property type="match status" value="1"/>
</dbReference>
<comment type="cofactor">
    <cofactor evidence="1">
        <name>pantetheine 4'-phosphate</name>
        <dbReference type="ChEBI" id="CHEBI:47942"/>
    </cofactor>
</comment>
<dbReference type="InterPro" id="IPR015421">
    <property type="entry name" value="PyrdxlP-dep_Trfase_major"/>
</dbReference>
<dbReference type="Gene3D" id="3.30.300.30">
    <property type="match status" value="1"/>
</dbReference>
<evidence type="ECO:0000256" key="5">
    <source>
        <dbReference type="ARBA" id="ARBA00022490"/>
    </source>
</evidence>
<dbReference type="GO" id="GO:0017000">
    <property type="term" value="P:antibiotic biosynthetic process"/>
    <property type="evidence" value="ECO:0007669"/>
    <property type="project" value="UniProtKB-KW"/>
</dbReference>
<dbReference type="InterPro" id="IPR001242">
    <property type="entry name" value="Condensation_dom"/>
</dbReference>
<dbReference type="GO" id="GO:0043041">
    <property type="term" value="P:amino acid activation for nonribosomal peptide biosynthetic process"/>
    <property type="evidence" value="ECO:0007669"/>
    <property type="project" value="UniProtKB-ARBA"/>
</dbReference>
<dbReference type="Gene3D" id="3.30.559.30">
    <property type="entry name" value="Nonribosomal peptide synthetase, condensation domain"/>
    <property type="match status" value="2"/>
</dbReference>
<dbReference type="InterPro" id="IPR036736">
    <property type="entry name" value="ACP-like_sf"/>
</dbReference>
<accession>A0A2P1CZE6</accession>
<dbReference type="Gene3D" id="3.30.559.10">
    <property type="entry name" value="Chloramphenicol acetyltransferase-like domain"/>
    <property type="match status" value="2"/>
</dbReference>
<dbReference type="GO" id="GO:0006633">
    <property type="term" value="P:fatty acid biosynthetic process"/>
    <property type="evidence" value="ECO:0007669"/>
    <property type="project" value="InterPro"/>
</dbReference>
<dbReference type="InterPro" id="IPR020841">
    <property type="entry name" value="PKS_Beta-ketoAc_synthase_dom"/>
</dbReference>
<dbReference type="CDD" id="cd00610">
    <property type="entry name" value="OAT_like"/>
    <property type="match status" value="1"/>
</dbReference>
<dbReference type="InterPro" id="IPR024011">
    <property type="entry name" value="Biosynth_lucif-like_mOase_dom"/>
</dbReference>
<dbReference type="PROSITE" id="PS00606">
    <property type="entry name" value="KS3_1"/>
    <property type="match status" value="1"/>
</dbReference>
<dbReference type="Pfam" id="PF00550">
    <property type="entry name" value="PP-binding"/>
    <property type="match status" value="2"/>
</dbReference>
<dbReference type="GO" id="GO:0016705">
    <property type="term" value="F:oxidoreductase activity, acting on paired donors, with incorporation or reduction of molecular oxygen"/>
    <property type="evidence" value="ECO:0007669"/>
    <property type="project" value="InterPro"/>
</dbReference>
<dbReference type="Pfam" id="PF00668">
    <property type="entry name" value="Condensation"/>
    <property type="match status" value="2"/>
</dbReference>
<dbReference type="SUPFAM" id="SSF47336">
    <property type="entry name" value="ACP-like"/>
    <property type="match status" value="2"/>
</dbReference>
<evidence type="ECO:0000259" key="14">
    <source>
        <dbReference type="PROSITE" id="PS52004"/>
    </source>
</evidence>
<dbReference type="GO" id="GO:0005737">
    <property type="term" value="C:cytoplasm"/>
    <property type="evidence" value="ECO:0007669"/>
    <property type="project" value="UniProtKB-SubCell"/>
</dbReference>
<dbReference type="Pfam" id="PF02801">
    <property type="entry name" value="Ketoacyl-synt_C"/>
    <property type="match status" value="1"/>
</dbReference>
<dbReference type="Pfam" id="PF00296">
    <property type="entry name" value="Bac_luciferase"/>
    <property type="match status" value="1"/>
</dbReference>
<dbReference type="InterPro" id="IPR006162">
    <property type="entry name" value="Ppantetheine_attach_site"/>
</dbReference>
<name>A0A2P1CZE6_9CYAN</name>
<evidence type="ECO:0000256" key="4">
    <source>
        <dbReference type="ARBA" id="ARBA00022450"/>
    </source>
</evidence>
<dbReference type="InterPro" id="IPR015424">
    <property type="entry name" value="PyrdxlP-dep_Trfase"/>
</dbReference>
<feature type="domain" description="Ketosynthase family 3 (KS3)" evidence="14">
    <location>
        <begin position="33"/>
        <end position="459"/>
    </location>
</feature>
<evidence type="ECO:0000256" key="9">
    <source>
        <dbReference type="ARBA" id="ARBA00023054"/>
    </source>
</evidence>
<comment type="similarity">
    <text evidence="3">Belongs to the ATP-dependent AMP-binding enzyme family.</text>
</comment>
<dbReference type="InterPro" id="IPR036661">
    <property type="entry name" value="Luciferase-like_sf"/>
</dbReference>
<dbReference type="PANTHER" id="PTHR43775">
    <property type="entry name" value="FATTY ACID SYNTHASE"/>
    <property type="match status" value="1"/>
</dbReference>
<dbReference type="CDD" id="cd05930">
    <property type="entry name" value="A_NRPS"/>
    <property type="match status" value="1"/>
</dbReference>
<dbReference type="PROSITE" id="PS00455">
    <property type="entry name" value="AMP_BINDING"/>
    <property type="match status" value="1"/>
</dbReference>
<dbReference type="SUPFAM" id="SSF55048">
    <property type="entry name" value="Probable ACP-binding domain of malonyl-CoA ACP transacylase"/>
    <property type="match status" value="1"/>
</dbReference>
<comment type="similarity">
    <text evidence="11">In the C-terminal section; belongs to the NRP synthetase family.</text>
</comment>
<proteinExistence type="inferred from homology"/>
<dbReference type="SUPFAM" id="SSF56801">
    <property type="entry name" value="Acetyl-CoA synthetase-like"/>
    <property type="match status" value="1"/>
</dbReference>
<dbReference type="FunFam" id="3.40.50.980:FF:000001">
    <property type="entry name" value="Non-ribosomal peptide synthetase"/>
    <property type="match status" value="1"/>
</dbReference>
<feature type="domain" description="Carrier" evidence="13">
    <location>
        <begin position="3076"/>
        <end position="3150"/>
    </location>
</feature>
<dbReference type="Gene3D" id="3.40.640.10">
    <property type="entry name" value="Type I PLP-dependent aspartate aminotransferase-like (Major domain)"/>
    <property type="match status" value="1"/>
</dbReference>
<dbReference type="InterPro" id="IPR010060">
    <property type="entry name" value="NRPS_synth"/>
</dbReference>
<dbReference type="Gene3D" id="3.90.1150.10">
    <property type="entry name" value="Aspartate Aminotransferase, domain 1"/>
    <property type="match status" value="1"/>
</dbReference>
<dbReference type="GO" id="GO:0031177">
    <property type="term" value="F:phosphopantetheine binding"/>
    <property type="evidence" value="ECO:0007669"/>
    <property type="project" value="InterPro"/>
</dbReference>
<dbReference type="InterPro" id="IPR016039">
    <property type="entry name" value="Thiolase-like"/>
</dbReference>
<comment type="subcellular location">
    <subcellularLocation>
        <location evidence="2">Cytoplasm</location>
    </subcellularLocation>
</comment>
<dbReference type="GO" id="GO:0030170">
    <property type="term" value="F:pyridoxal phosphate binding"/>
    <property type="evidence" value="ECO:0007669"/>
    <property type="project" value="InterPro"/>
</dbReference>
<feature type="region of interest" description="Disordered" evidence="12">
    <location>
        <begin position="1150"/>
        <end position="1202"/>
    </location>
</feature>
<dbReference type="SUPFAM" id="SSF52777">
    <property type="entry name" value="CoA-dependent acyltransferases"/>
    <property type="match status" value="4"/>
</dbReference>
<keyword evidence="7" id="KW-0808">Transferase</keyword>
<dbReference type="Pfam" id="PF00109">
    <property type="entry name" value="ketoacyl-synt"/>
    <property type="match status" value="1"/>
</dbReference>
<dbReference type="InterPro" id="IPR020806">
    <property type="entry name" value="PKS_PP-bd"/>
</dbReference>
<dbReference type="InterPro" id="IPR014043">
    <property type="entry name" value="Acyl_transferase_dom"/>
</dbReference>
<dbReference type="NCBIfam" id="TIGR01720">
    <property type="entry name" value="NRPS-para261"/>
    <property type="match status" value="1"/>
</dbReference>
<dbReference type="GO" id="GO:0008483">
    <property type="term" value="F:transaminase activity"/>
    <property type="evidence" value="ECO:0007669"/>
    <property type="project" value="InterPro"/>
</dbReference>
<feature type="region of interest" description="Disordered" evidence="12">
    <location>
        <begin position="1686"/>
        <end position="1708"/>
    </location>
</feature>
<keyword evidence="9" id="KW-0175">Coiled coil</keyword>
<dbReference type="SUPFAM" id="SSF53901">
    <property type="entry name" value="Thiolase-like"/>
    <property type="match status" value="1"/>
</dbReference>
<dbReference type="InterPro" id="IPR045851">
    <property type="entry name" value="AMP-bd_C_sf"/>
</dbReference>
<feature type="domain" description="Carrier" evidence="13">
    <location>
        <begin position="954"/>
        <end position="1032"/>
    </location>
</feature>
<dbReference type="FunFam" id="3.30.300.30:FF:000010">
    <property type="entry name" value="Enterobactin synthetase component F"/>
    <property type="match status" value="1"/>
</dbReference>
<dbReference type="EMBL" id="MF741697">
    <property type="protein sequence ID" value="AVK43428.1"/>
    <property type="molecule type" value="Genomic_DNA"/>
</dbReference>
<dbReference type="SMART" id="SM00825">
    <property type="entry name" value="PKS_KS"/>
    <property type="match status" value="1"/>
</dbReference>
<dbReference type="InterPro" id="IPR018201">
    <property type="entry name" value="Ketoacyl_synth_AS"/>
</dbReference>
<dbReference type="FunFam" id="3.40.50.12780:FF:000012">
    <property type="entry name" value="Non-ribosomal peptide synthetase"/>
    <property type="match status" value="1"/>
</dbReference>
<dbReference type="CDD" id="cd19534">
    <property type="entry name" value="E_NRPS"/>
    <property type="match status" value="1"/>
</dbReference>
<feature type="compositionally biased region" description="Basic and acidic residues" evidence="12">
    <location>
        <begin position="1693"/>
        <end position="1708"/>
    </location>
</feature>
<dbReference type="Pfam" id="PF00202">
    <property type="entry name" value="Aminotran_3"/>
    <property type="match status" value="1"/>
</dbReference>
<dbReference type="Gene3D" id="3.40.366.10">
    <property type="entry name" value="Malonyl-Coenzyme A Acyl Carrier Protein, domain 2"/>
    <property type="match status" value="1"/>
</dbReference>
<evidence type="ECO:0000259" key="13">
    <source>
        <dbReference type="PROSITE" id="PS50075"/>
    </source>
</evidence>
<organism evidence="15">
    <name type="scientific">Phormidium sp. DVL1003c</name>
    <dbReference type="NCBI Taxonomy" id="356130"/>
    <lineage>
        <taxon>Bacteria</taxon>
        <taxon>Bacillati</taxon>
        <taxon>Cyanobacteriota</taxon>
        <taxon>Cyanophyceae</taxon>
        <taxon>Oscillatoriophycideae</taxon>
        <taxon>Oscillatoriales</taxon>
        <taxon>Oscillatoriaceae</taxon>
        <taxon>Phormidium</taxon>
    </lineage>
</organism>
<dbReference type="NCBIfam" id="TIGR04020">
    <property type="entry name" value="seco_metab_LLM"/>
    <property type="match status" value="1"/>
</dbReference>
<dbReference type="InterPro" id="IPR000873">
    <property type="entry name" value="AMP-dep_synth/lig_dom"/>
</dbReference>
<keyword evidence="5" id="KW-0963">Cytoplasm</keyword>
<dbReference type="GO" id="GO:0004315">
    <property type="term" value="F:3-oxoacyl-[acyl-carrier-protein] synthase activity"/>
    <property type="evidence" value="ECO:0007669"/>
    <property type="project" value="InterPro"/>
</dbReference>
<evidence type="ECO:0000256" key="12">
    <source>
        <dbReference type="SAM" id="MobiDB-lite"/>
    </source>
</evidence>
<evidence type="ECO:0000256" key="11">
    <source>
        <dbReference type="ARBA" id="ARBA00029443"/>
    </source>
</evidence>
<evidence type="ECO:0000256" key="6">
    <source>
        <dbReference type="ARBA" id="ARBA00022553"/>
    </source>
</evidence>
<dbReference type="InterPro" id="IPR011251">
    <property type="entry name" value="Luciferase-like_dom"/>
</dbReference>
<evidence type="ECO:0000313" key="15">
    <source>
        <dbReference type="EMBL" id="AVK43428.1"/>
    </source>
</evidence>
<dbReference type="InterPro" id="IPR014030">
    <property type="entry name" value="Ketoacyl_synth_N"/>
</dbReference>
<evidence type="ECO:0000256" key="3">
    <source>
        <dbReference type="ARBA" id="ARBA00006432"/>
    </source>
</evidence>
<dbReference type="Gene3D" id="3.30.70.3290">
    <property type="match status" value="1"/>
</dbReference>
<dbReference type="Gene3D" id="1.10.1200.10">
    <property type="entry name" value="ACP-like"/>
    <property type="match status" value="2"/>
</dbReference>
<dbReference type="InterPro" id="IPR020845">
    <property type="entry name" value="AMP-binding_CS"/>
</dbReference>
<dbReference type="Pfam" id="PF00698">
    <property type="entry name" value="Acyl_transf_1"/>
    <property type="match status" value="1"/>
</dbReference>
<keyword evidence="4" id="KW-0596">Phosphopantetheine</keyword>
<dbReference type="SMART" id="SM01294">
    <property type="entry name" value="PKS_PP_betabranch"/>
    <property type="match status" value="1"/>
</dbReference>
<dbReference type="SUPFAM" id="SSF51679">
    <property type="entry name" value="Bacterial luciferase-like"/>
    <property type="match status" value="1"/>
</dbReference>
<dbReference type="SMART" id="SM00823">
    <property type="entry name" value="PKS_PP"/>
    <property type="match status" value="2"/>
</dbReference>
<dbReference type="Gene3D" id="2.30.38.10">
    <property type="entry name" value="Luciferase, Domain 3"/>
    <property type="match status" value="1"/>
</dbReference>
<keyword evidence="10" id="KW-0045">Antibiotic biosynthesis</keyword>
<dbReference type="CDD" id="cd00833">
    <property type="entry name" value="PKS"/>
    <property type="match status" value="1"/>
</dbReference>
<dbReference type="InterPro" id="IPR025110">
    <property type="entry name" value="AMP-bd_C"/>
</dbReference>
<dbReference type="PROSITE" id="PS52004">
    <property type="entry name" value="KS3_2"/>
    <property type="match status" value="1"/>
</dbReference>
<evidence type="ECO:0000256" key="1">
    <source>
        <dbReference type="ARBA" id="ARBA00001957"/>
    </source>
</evidence>
<dbReference type="Gene3D" id="3.40.50.980">
    <property type="match status" value="2"/>
</dbReference>
<dbReference type="InterPro" id="IPR016036">
    <property type="entry name" value="Malonyl_transacylase_ACP-bd"/>
</dbReference>
<dbReference type="Pfam" id="PF22621">
    <property type="entry name" value="CurL-like_PKS_C"/>
    <property type="match status" value="1"/>
</dbReference>
<dbReference type="GO" id="GO:0044550">
    <property type="term" value="P:secondary metabolite biosynthetic process"/>
    <property type="evidence" value="ECO:0007669"/>
    <property type="project" value="UniProtKB-ARBA"/>
</dbReference>
<sequence length="3629" mass="402652">MNTNTDRQSLMKKALLELKEMKSQLEAMEKAKKEPLAIVGMGCRFPGGANSPEALWELLCNGVDAISEIPPNRWNIDAFYDSDPSAPGKMYTRYGGFIDRLEEFDAQFFGISPREALTLDPQQRLLLEVSWEALENAAIKPDTLVGSQTGVFIGVTGNDYLHRLLKRETTEIDAYQGTGNTSNAAAGRLSYILGLTGPSLAVDTACSSSLVAVHLALASLRNHECNLALVGGVNLQALPEVNVILSKARMLAPDGRCKTFDASADGYVRAEGCGVIVLKRLSDAIKDKNRILATLRGSAVNQDGRSSGLTAPNGLAQQTVIRQALQNGGVEPNQISYIEVHGTGTALGDPIEVGAIAAVFGNYRSKDQPLTIASVKTNIGHLEAAAGMAGLMKVVLQMQHQEIVPHLHYKQPSPHIDWENLPIMVPRSKTEWQTIENSRLAGVSSFGVSGTNAHIVLEEAPKLESVTSSVERSEHLFTLSAKTDRALRDLAEKYANYLRSHPEVSIGDVSYTANCGRSHFSHRLAIVTTSSHRLREQLIDFASGKETSGLTSGQLPTQQKPTNIAFLFAGQGSQYVGMGRQLYETQPTFRKVFDRCDEILQPYLKKSLVEILYPSATVETEAALTLDETAYTQPTLFAIEYALYELWRSWGIEPTAVIGHSVGEYVAATVAGALSLEDGLKLIVQRGQLMQSLPQDGAMAAVFAPQSQVREAIGGFDDREVAIAGINSPNNTVISGKHEIIQKVTAHLQAQLIEVRNLKVSHAFHSPLIEPILDSLEQAASQISYQPLKIGLISNLTGQMLQPGETLNARYWRNHAQEPVQFMAGVNSLLDEGLNIFLEMGAKPTLSRLGRQCQPETSAIWLSSLTGQQEDWSSLLNVLSTLYLQGVEINWRGFDQDYSRSLLSLPTYPFQGQSYWIELVNTTTNGKDMVVNGNVAKTQTDVVTGDDRQDACPTRSEEIIGTLQTLVAGLLQVSPTDVNIHAPFLEMGADSIMMVEAVQKIERTYGIKIALRQLFEELATLEALAIYLDERLPAISPETLPAAPEEKVTRAQTEISAQKLVPPPPVKSPVGQASCLSSPVVGAIHESPTLQRQSFPQQPQPVEATALQSIMAQQLQYQFQLMSRQLEVLQNNVGTLPATSLPSPEIVGENGSGMISGSTPPQPVQPVLQQPKCQTTSPTKQVPPAPVSTPWGPKKPPASGLTPQQQQHLDALIARFTQRTKTSKKLVETARPVLADSRASVGFRLSIKEMLYPIVADRSQGSRIWDVDGNEYIDMTMGQGVTLFGHKPRFIMDALEAQLKKGIHLNPRYELVGEVAQLFTELTGTERACFCNSGTEAVMAAIRIARAATGRSKIALFEGSYHGHSDGTLVRRQLIDNQWEFFPLASGVPEGVAGDVVVLEYDSEQALEYLQSHAHELAAVLVEPVQSSVPMVQPKEFLRSLRQITDRAETALIFDEMITGFRSHPGGAQALFGVQADIATYGKVVAGGLPIGVVAGKAKYLDCIDGGMWNYGDNSYPRTERTFFGGTFCQHPLAMVAAKAVLQHFKDSGPSLQQQLNDRTAKIAATLNTYFQENEVPIKIEHFSSFFRFALTGNLDLLFYHMVEKGIYVWEWRKHFLSTAHTDEDLSRFVEVVKDSVAELRQGGFIRAKKPSVSSEPTSDRGHNRSTVSLPVPVVVETLHATSLQQQSSLQQEGEKHPDTPSNLELKKRDKAQKSIEFSLYYFGSYEAEFRTNKYNLLFEGAKFGDRHGFTAIWIPERHFHAFGGFSPNPSVIAAALARETQTIQIRSGSVVLPLHHPIRVAEEWAVVDNLSQGRVGIAFASGWHPNDFVFAPQSFGKHRELMYQEIATVQKLWQGESVEVLDGAGKQIRVKTYPQPMQPKLPIWITIVKNPNNYIRAGEIGAGILTNFLGQSIEDLAHNIALYRESLTKHGYKAEAGKVTVLLHTFVGADLEQVRKLAKEPFLNYLKSSMGLLQSMFQSQGMPADFDQLTEEDRDFLLSTSYKRYVQTATLIGTPDSCRQVIEDLRSIGVDEIACFIDFGVDEKLVLENLPHLNTLKEICQELGDREKEFPQPLLIGLTEAQKQLWTLAQMGEDSSVAYNEHSTVLLRGALNLKAMSKAIQKVVDRHEALRTKISPEGDVQEIQPSVEIDCPVLDFSGGDIARDEQVAAFFREESQKLFDLEKGPLVRLYILKLEPELHILVLSAHHIVVDGWSLGVIFRELMQLYSAECQGEIVGAIHELPLQSPPTQFREFINWQNQLMQTQEMKAHESYWLDKLSSPPVLELPTDRIRPPIKTYNGERHSIKFDTEATNSLKLLGRKQGCTLLMTLLSVYTTLFHRLTGQDDIIVGVPTSGRSMNGSEGIVGYCTHILPIRSQLSGNPTFSEYIKQMRGTLLAAYEHQDYPFAQLIDRLNLPRDNSRLPLVSVSFNLEPHTTPPEVFGLEASLYPQAINFKDRDLHLNVTEMAGELLIECDYNTDLFNAGTVERWLNHFQTLLEAVVSDPKQHLRELPLLNSEQQHQILIEWNNTQTDFPTDKCLHQLIEEQVKKTPDAVAVKFENQQLTYQQLNARANQLAHYLRSLGVGADVLVGICVERSIEMVVGLLGILKAGGAYLPLDPDYPIERSRFMLEDSQVSVLLTQHKFVETLYTTVETLYTTVETLYTTSLPQHQARLVCLDTDWQVISQCSQDNPILNVAPENLAYVIYTSGSTGQPKGVMLCHSNICNHTNWMQATFPLTEKDKVLQKTPFGFDASVWEFYAPLVVGGQLIVAQPGGHADPAYLLKLIAQEQVNRVQFVPSLLQMLLEQGGIETCQSLKDIFCGGEVLPVALQESLLSKLNVNLHNLYGPTEACIDSTFWTCQPQIYKQCVIGRPISNTQVYILDEYCQPVPVGVPGELHIAGAGLGRGYLNRPELTNEKFIANPFENSKNEAVETLYTTSLPSKLYKTGDLARYLPDGNIEYLGRIDNQVKVRGFRIELGEIEAILSQHPQVQTAAVIVREDIPGNKRIVAYVVAETEGTLTTNELRSHTKAKLPDYMVPSAFVFLETLPLTHNGKIDRLSLPIPESRSGIDQNIVHPRTATEETLTIIWQQVLGIKEIGIYDNFFELGGDSILSISIISKARQAGLELSVKQLFTNQTIAELAAVAGVSKVTQIEQGLVTGEVELTPIQQWFFEQNLVEPEHFNQAFLLTTPSNFQPELLEPIWQQLLIHHDALRLRFIRSKSSWQQINASATDKIVISYFDLSNLPESEITVTIESTANSLQASLNLAENLVQVAYFKLGENQAGRLLLVIHHLVVDGVSWRILLEDLQTAYQQLSQGQAIQLPPKTTSFKEWAQQLINYAQSDVLKSEIAYWLRESYTSVSRIPVDYPQGENTVASAKNISVSLNEAETRSLLQDVPKAYSTQINDVLLTALVLVLSKWTNSNSVLFNLEGHGREDIIEGVDLSRTVGWFTTIFPVCVQLENTNKQNLGEVLKSVKEQLRSIPNKGIGYGILRYLTDEKDIQSQINNLTEAEICFNYLGQFSQLFHQSSLLQLANESSGNSQSLPSKRSNLLEINAIITNERLQIDWIYSSNLHNWSTIEKIAQEFVVTLQELIAHCLSPESAGFTPSDFPLVQISQLELDQILENL</sequence>
<evidence type="ECO:0000256" key="10">
    <source>
        <dbReference type="ARBA" id="ARBA00023194"/>
    </source>
</evidence>
<dbReference type="InterPro" id="IPR005814">
    <property type="entry name" value="Aminotrans_3"/>
</dbReference>
<protein>
    <submittedName>
        <fullName evidence="15">Hybrid non-ribosomal peptide synthetase/type I polyketide synthase</fullName>
    </submittedName>
</protein>
<dbReference type="InterPro" id="IPR050091">
    <property type="entry name" value="PKS_NRPS_Biosynth_Enz"/>
</dbReference>
<dbReference type="Gene3D" id="3.40.47.10">
    <property type="match status" value="1"/>
</dbReference>
<dbReference type="Pfam" id="PF13193">
    <property type="entry name" value="AMP-binding_C"/>
    <property type="match status" value="1"/>
</dbReference>
<dbReference type="Gene3D" id="3.20.20.30">
    <property type="entry name" value="Luciferase-like domain"/>
    <property type="match status" value="1"/>
</dbReference>
<dbReference type="SUPFAM" id="SSF52151">
    <property type="entry name" value="FabD/lysophospholipase-like"/>
    <property type="match status" value="1"/>
</dbReference>
<dbReference type="GO" id="GO:0004312">
    <property type="term" value="F:fatty acid synthase activity"/>
    <property type="evidence" value="ECO:0007669"/>
    <property type="project" value="TreeGrafter"/>
</dbReference>
<dbReference type="InterPro" id="IPR015422">
    <property type="entry name" value="PyrdxlP-dep_Trfase_small"/>
</dbReference>
<dbReference type="GO" id="GO:0005886">
    <property type="term" value="C:plasma membrane"/>
    <property type="evidence" value="ECO:0007669"/>
    <property type="project" value="TreeGrafter"/>
</dbReference>
<dbReference type="Pfam" id="PF00501">
    <property type="entry name" value="AMP-binding"/>
    <property type="match status" value="1"/>
</dbReference>
<dbReference type="SUPFAM" id="SSF53383">
    <property type="entry name" value="PLP-dependent transferases"/>
    <property type="match status" value="1"/>
</dbReference>
<dbReference type="FunFam" id="3.40.50.980:FF:000002">
    <property type="entry name" value="Enterobactin synthetase component F"/>
    <property type="match status" value="1"/>
</dbReference>
<dbReference type="NCBIfam" id="TIGR01733">
    <property type="entry name" value="AA-adenyl-dom"/>
    <property type="match status" value="1"/>
</dbReference>
<dbReference type="SMART" id="SM00827">
    <property type="entry name" value="PKS_AT"/>
    <property type="match status" value="1"/>
</dbReference>
<dbReference type="PROSITE" id="PS00012">
    <property type="entry name" value="PHOSPHOPANTETHEINE"/>
    <property type="match status" value="1"/>
</dbReference>
<dbReference type="InterPro" id="IPR001227">
    <property type="entry name" value="Ac_transferase_dom_sf"/>
</dbReference>